<evidence type="ECO:0000259" key="3">
    <source>
        <dbReference type="Pfam" id="PF00534"/>
    </source>
</evidence>
<keyword evidence="2" id="KW-1133">Transmembrane helix</keyword>
<feature type="domain" description="Glycosyltransferase subfamily 4-like N-terminal" evidence="4">
    <location>
        <begin position="20"/>
        <end position="185"/>
    </location>
</feature>
<dbReference type="GO" id="GO:0017176">
    <property type="term" value="F:phosphatidylinositol N-acetylglucosaminyltransferase activity"/>
    <property type="evidence" value="ECO:0007669"/>
    <property type="project" value="TreeGrafter"/>
</dbReference>
<evidence type="ECO:0000256" key="1">
    <source>
        <dbReference type="ARBA" id="ARBA00022676"/>
    </source>
</evidence>
<organism evidence="5 6">
    <name type="scientific">Prototheca wickerhamii</name>
    <dbReference type="NCBI Taxonomy" id="3111"/>
    <lineage>
        <taxon>Eukaryota</taxon>
        <taxon>Viridiplantae</taxon>
        <taxon>Chlorophyta</taxon>
        <taxon>core chlorophytes</taxon>
        <taxon>Trebouxiophyceae</taxon>
        <taxon>Chlorellales</taxon>
        <taxon>Chlorellaceae</taxon>
        <taxon>Prototheca</taxon>
    </lineage>
</organism>
<proteinExistence type="predicted"/>
<protein>
    <recommendedName>
        <fullName evidence="7">Phosphatidylinositol N-acetylglucosaminyltransferase</fullName>
    </recommendedName>
</protein>
<gene>
    <name evidence="5" type="ORF">QBZ16_001573</name>
</gene>
<keyword evidence="6" id="KW-1185">Reference proteome</keyword>
<dbReference type="AlphaFoldDB" id="A0AAD9IGH1"/>
<dbReference type="Pfam" id="PF13439">
    <property type="entry name" value="Glyco_transf_4"/>
    <property type="match status" value="1"/>
</dbReference>
<evidence type="ECO:0000259" key="4">
    <source>
        <dbReference type="Pfam" id="PF13439"/>
    </source>
</evidence>
<sequence length="427" mass="47213">MAPAKLSILMVSDFFYPDTGGVETHIYQLSQALMLEGHHVVVVTHSRDQAPGIRYLTNGLKVIYLPRRPLFLGNTMPSFYGLFPALHRIMAQERIDVVHAHQAFSTMAHESLLAARLAGVPAVFTDHSLFGFADLGSIALNKAMKFTLVCANAAICVSHTSKENTVLRACLPPRLVHVIPNAVDAALYAPNPEARRPGRVTVVALSRMVYRKGIDLLIAILPVIAARHPDVDFVIGGDGPKLGALRHMVEEAGLSDRVALLGHVRPDQVRDVLVQGHIFLNCSLTEAFCMAIVEAAAAGQRTLQTFEEAMERYAALDPWQQHRAVKQMYSWKAVRQRTESVYHKVAESSDGTDMLTTLQRMRQAGPWYGLICCCVLALGWLVWQVLDWWNPPGSISRAPRFPVRIVREADKEASADPCDVIRASRCA</sequence>
<keyword evidence="2" id="KW-0472">Membrane</keyword>
<keyword evidence="2" id="KW-0812">Transmembrane</keyword>
<evidence type="ECO:0000313" key="5">
    <source>
        <dbReference type="EMBL" id="KAK2075832.1"/>
    </source>
</evidence>
<dbReference type="InterPro" id="IPR028098">
    <property type="entry name" value="Glyco_trans_4-like_N"/>
</dbReference>
<dbReference type="Proteomes" id="UP001255856">
    <property type="component" value="Unassembled WGS sequence"/>
</dbReference>
<keyword evidence="1" id="KW-0328">Glycosyltransferase</keyword>
<dbReference type="GO" id="GO:0006506">
    <property type="term" value="P:GPI anchor biosynthetic process"/>
    <property type="evidence" value="ECO:0007669"/>
    <property type="project" value="TreeGrafter"/>
</dbReference>
<dbReference type="GO" id="GO:0000506">
    <property type="term" value="C:glycosylphosphatidylinositol-N-acetylglucosaminyltransferase (GPI-GnT) complex"/>
    <property type="evidence" value="ECO:0007669"/>
    <property type="project" value="TreeGrafter"/>
</dbReference>
<dbReference type="PANTHER" id="PTHR45871">
    <property type="entry name" value="N-ACETYLGLUCOSAMINYL-PHOSPHATIDYLINOSITOL BIOSYNTHETIC PROTEIN"/>
    <property type="match status" value="1"/>
</dbReference>
<reference evidence="5" key="1">
    <citation type="submission" date="2021-01" db="EMBL/GenBank/DDBJ databases">
        <authorList>
            <person name="Eckstrom K.M.E."/>
        </authorList>
    </citation>
    <scope>NUCLEOTIDE SEQUENCE</scope>
    <source>
        <strain evidence="5">UVCC 0001</strain>
    </source>
</reference>
<accession>A0AAD9IGH1</accession>
<keyword evidence="1" id="KW-0808">Transferase</keyword>
<feature type="transmembrane region" description="Helical" evidence="2">
    <location>
        <begin position="367"/>
        <end position="386"/>
    </location>
</feature>
<name>A0AAD9IGH1_PROWI</name>
<dbReference type="EMBL" id="JASFZW010000013">
    <property type="protein sequence ID" value="KAK2075832.1"/>
    <property type="molecule type" value="Genomic_DNA"/>
</dbReference>
<evidence type="ECO:0000256" key="2">
    <source>
        <dbReference type="SAM" id="Phobius"/>
    </source>
</evidence>
<comment type="caution">
    <text evidence="5">The sequence shown here is derived from an EMBL/GenBank/DDBJ whole genome shotgun (WGS) entry which is preliminary data.</text>
</comment>
<evidence type="ECO:0000313" key="6">
    <source>
        <dbReference type="Proteomes" id="UP001255856"/>
    </source>
</evidence>
<dbReference type="Pfam" id="PF00534">
    <property type="entry name" value="Glycos_transf_1"/>
    <property type="match status" value="1"/>
</dbReference>
<dbReference type="Gene3D" id="3.40.50.2000">
    <property type="entry name" value="Glycogen Phosphorylase B"/>
    <property type="match status" value="2"/>
</dbReference>
<evidence type="ECO:0008006" key="7">
    <source>
        <dbReference type="Google" id="ProtNLM"/>
    </source>
</evidence>
<feature type="domain" description="Glycosyl transferase family 1" evidence="3">
    <location>
        <begin position="195"/>
        <end position="300"/>
    </location>
</feature>
<dbReference type="SUPFAM" id="SSF53756">
    <property type="entry name" value="UDP-Glycosyltransferase/glycogen phosphorylase"/>
    <property type="match status" value="1"/>
</dbReference>
<dbReference type="PANTHER" id="PTHR45871:SF1">
    <property type="entry name" value="PHOSPHATIDYLINOSITOL N-ACETYLGLUCOSAMINYLTRANSFERASE SUBUNIT A"/>
    <property type="match status" value="1"/>
</dbReference>
<dbReference type="InterPro" id="IPR001296">
    <property type="entry name" value="Glyco_trans_1"/>
</dbReference>